<dbReference type="Gene3D" id="3.40.50.10140">
    <property type="entry name" value="Toll/interleukin-1 receptor homology (TIR) domain"/>
    <property type="match status" value="1"/>
</dbReference>
<dbReference type="Pfam" id="PF13432">
    <property type="entry name" value="TPR_16"/>
    <property type="match status" value="2"/>
</dbReference>
<dbReference type="InterPro" id="IPR035897">
    <property type="entry name" value="Toll_tir_struct_dom_sf"/>
</dbReference>
<dbReference type="Gene3D" id="1.25.40.10">
    <property type="entry name" value="Tetratricopeptide repeat domain"/>
    <property type="match status" value="2"/>
</dbReference>
<dbReference type="GO" id="GO:0007165">
    <property type="term" value="P:signal transduction"/>
    <property type="evidence" value="ECO:0007669"/>
    <property type="project" value="InterPro"/>
</dbReference>
<dbReference type="AlphaFoldDB" id="A0A2N0H667"/>
<dbReference type="SMART" id="SM00255">
    <property type="entry name" value="TIR"/>
    <property type="match status" value="1"/>
</dbReference>
<dbReference type="SUPFAM" id="SSF48452">
    <property type="entry name" value="TPR-like"/>
    <property type="match status" value="1"/>
</dbReference>
<dbReference type="PROSITE" id="PS50104">
    <property type="entry name" value="TIR"/>
    <property type="match status" value="1"/>
</dbReference>
<sequence>MSVPDIFISYNREDAAFAQAYADAFTDAGFEVWWDATLRSGEDYDAVTEDALRKSKAVVVLWSPRSVNSRWVRAEATIADRGQRLMPVMIEDCERPVMFELKQTTDMSGWCGDTTDPKWTAFIADVARRIGKESSAAPRQTRPAATSAPVAAAPGPIAEPAAPADDRAGVAVLPFTCRAGDPELEIEAEDLTEDLTRELAYNRFIRVIAAGTMAPWRNKSVEHKAIGRQVDARYLVEGKLQSSGAGTRLTVQLVDGISGNVLWSGRMNASPDEVDTSHDALPVAVALQLAEQIVAREESHALARKAPYSPTDRILRASALARRDDEKSILAAIDEARAAVEGAPDSGLAQAILASALAALAESRGTTPDAEQIREIQATTRQAMRLDGNNPTVLMALAGAYQGLGEYEICLRLARRTVDLWPVSPTSHRILGDSYRMLGRTAEAVEAYRRQDRLSPYDSSRYVALTNLGLSLLLEGEGQEAEAAIDQALMLNPEYPLALEWKAIVAEHLGKHAAALAAVRQLRAAEGSAPLNRHIWQLERYDALRERTAPHAATLMRLWEEAGGKVPVKPRSEMPPASEPLRAAPPPVEKVAPAVAAAAAIDVIDVDTPEFPVEDVVPVEAAEADGLMLAAEPEKIAPEPLVAARTEAFAPAAKPAAEKAPARRSVLPRVAALVGVVALAGGGAYAMLGGQGGAPLKDTPGFAVAKAPEGSPAAVAAAAAVPAATVAGQSVDSQKIGQALTSLIAASRNARRPAGEIAALEAGQQSLVPLLTQLQANPADAAAVTQLRDLAVGLVRPQGAALTADANRWIADQERTAAAANRQLSAEGAASVDRALNRARGPRAELAAAVNGAAQAPDAAAAFAAGQKALGAYGRVRAVSVAAAIAGAKTAVAAAAADTAKAQNRLSLMRAQLGSIRSEVAQMSSQAVGMTQVEKPGLFASGAKRQSHKLRKDNADRVRALLTEADSILTASHGITDPSMLTSSVSRMQGLRSQAAGLIASSSAALKTAASSPDDKASASPKK</sequence>
<dbReference type="Proteomes" id="UP000232587">
    <property type="component" value="Unassembled WGS sequence"/>
</dbReference>
<evidence type="ECO:0000256" key="1">
    <source>
        <dbReference type="PROSITE-ProRule" id="PRU00339"/>
    </source>
</evidence>
<evidence type="ECO:0000259" key="3">
    <source>
        <dbReference type="PROSITE" id="PS50104"/>
    </source>
</evidence>
<proteinExistence type="predicted"/>
<evidence type="ECO:0000256" key="2">
    <source>
        <dbReference type="SAM" id="MobiDB-lite"/>
    </source>
</evidence>
<dbReference type="SUPFAM" id="SSF52200">
    <property type="entry name" value="Toll/Interleukin receptor TIR domain"/>
    <property type="match status" value="1"/>
</dbReference>
<feature type="repeat" description="TPR" evidence="1">
    <location>
        <begin position="462"/>
        <end position="495"/>
    </location>
</feature>
<dbReference type="Pfam" id="PF13676">
    <property type="entry name" value="TIR_2"/>
    <property type="match status" value="1"/>
</dbReference>
<accession>A0A2N0H667</accession>
<dbReference type="InterPro" id="IPR011990">
    <property type="entry name" value="TPR-like_helical_dom_sf"/>
</dbReference>
<dbReference type="PROSITE" id="PS50005">
    <property type="entry name" value="TPR"/>
    <property type="match status" value="2"/>
</dbReference>
<evidence type="ECO:0000313" key="4">
    <source>
        <dbReference type="EMBL" id="PKB14426.1"/>
    </source>
</evidence>
<dbReference type="EMBL" id="PHUF01000004">
    <property type="protein sequence ID" value="PKB14426.1"/>
    <property type="molecule type" value="Genomic_DNA"/>
</dbReference>
<feature type="region of interest" description="Disordered" evidence="2">
    <location>
        <begin position="133"/>
        <end position="163"/>
    </location>
</feature>
<comment type="caution">
    <text evidence="4">The sequence shown here is derived from an EMBL/GenBank/DDBJ whole genome shotgun (WGS) entry which is preliminary data.</text>
</comment>
<dbReference type="RefSeq" id="WP_198519206.1">
    <property type="nucleotide sequence ID" value="NZ_PHUF01000004.1"/>
</dbReference>
<keyword evidence="5" id="KW-1185">Reference proteome</keyword>
<name>A0A2N0H667_9SPHN</name>
<evidence type="ECO:0000313" key="5">
    <source>
        <dbReference type="Proteomes" id="UP000232587"/>
    </source>
</evidence>
<protein>
    <submittedName>
        <fullName evidence="4">TolB-like protein</fullName>
    </submittedName>
</protein>
<feature type="region of interest" description="Disordered" evidence="2">
    <location>
        <begin position="1004"/>
        <end position="1023"/>
    </location>
</feature>
<feature type="repeat" description="TPR" evidence="1">
    <location>
        <begin position="425"/>
        <end position="458"/>
    </location>
</feature>
<dbReference type="InterPro" id="IPR000157">
    <property type="entry name" value="TIR_dom"/>
</dbReference>
<feature type="domain" description="TIR" evidence="3">
    <location>
        <begin position="2"/>
        <end position="134"/>
    </location>
</feature>
<keyword evidence="1" id="KW-0802">TPR repeat</keyword>
<dbReference type="InterPro" id="IPR019734">
    <property type="entry name" value="TPR_rpt"/>
</dbReference>
<reference evidence="4 5" key="1">
    <citation type="submission" date="2017-11" db="EMBL/GenBank/DDBJ databases">
        <title>Genomic Encyclopedia of Type Strains, Phase III (KMG-III): the genomes of soil and plant-associated and newly described type strains.</title>
        <authorList>
            <person name="Whitman W."/>
        </authorList>
    </citation>
    <scope>NUCLEOTIDE SEQUENCE [LARGE SCALE GENOMIC DNA]</scope>
    <source>
        <strain evidence="4 5">CGMCC 1.12274</strain>
    </source>
</reference>
<dbReference type="SMART" id="SM00028">
    <property type="entry name" value="TPR"/>
    <property type="match status" value="3"/>
</dbReference>
<gene>
    <name evidence="4" type="ORF">B0I00_2014</name>
</gene>
<feature type="compositionally biased region" description="Low complexity" evidence="2">
    <location>
        <begin position="143"/>
        <end position="163"/>
    </location>
</feature>
<organism evidence="4 5">
    <name type="scientific">Novosphingobium kunmingense</name>
    <dbReference type="NCBI Taxonomy" id="1211806"/>
    <lineage>
        <taxon>Bacteria</taxon>
        <taxon>Pseudomonadati</taxon>
        <taxon>Pseudomonadota</taxon>
        <taxon>Alphaproteobacteria</taxon>
        <taxon>Sphingomonadales</taxon>
        <taxon>Sphingomonadaceae</taxon>
        <taxon>Novosphingobium</taxon>
    </lineage>
</organism>